<dbReference type="FunFam" id="3.30.930.10:FF:000002">
    <property type="entry name" value="Threonine--tRNA ligase"/>
    <property type="match status" value="1"/>
</dbReference>
<dbReference type="Pfam" id="PF07973">
    <property type="entry name" value="tRNA_SAD"/>
    <property type="match status" value="1"/>
</dbReference>
<organism evidence="16 17">
    <name type="scientific">Halanaerobium hydrogeniformans</name>
    <name type="common">Halanaerobium sp. (strain sapolanicus)</name>
    <dbReference type="NCBI Taxonomy" id="656519"/>
    <lineage>
        <taxon>Bacteria</taxon>
        <taxon>Bacillati</taxon>
        <taxon>Bacillota</taxon>
        <taxon>Clostridia</taxon>
        <taxon>Halanaerobiales</taxon>
        <taxon>Halanaerobiaceae</taxon>
        <taxon>Halanaerobium</taxon>
    </lineage>
</organism>
<feature type="binding site" evidence="13">
    <location>
        <position position="520"/>
    </location>
    <ligand>
        <name>Zn(2+)</name>
        <dbReference type="ChEBI" id="CHEBI:29105"/>
        <note>catalytic</note>
    </ligand>
</feature>
<dbReference type="EC" id="6.1.1.3" evidence="13"/>
<dbReference type="InterPro" id="IPR012675">
    <property type="entry name" value="Beta-grasp_dom_sf"/>
</dbReference>
<dbReference type="InterPro" id="IPR045864">
    <property type="entry name" value="aa-tRNA-synth_II/BPL/LPL"/>
</dbReference>
<dbReference type="Gene3D" id="3.10.20.30">
    <property type="match status" value="1"/>
</dbReference>
<evidence type="ECO:0000256" key="2">
    <source>
        <dbReference type="ARBA" id="ARBA00022490"/>
    </source>
</evidence>
<feature type="binding site" evidence="13">
    <location>
        <position position="338"/>
    </location>
    <ligand>
        <name>Zn(2+)</name>
        <dbReference type="ChEBI" id="CHEBI:29105"/>
        <note>catalytic</note>
    </ligand>
</feature>
<dbReference type="RefSeq" id="WP_013405983.1">
    <property type="nucleotide sequence ID" value="NC_014654.1"/>
</dbReference>
<dbReference type="Gene3D" id="3.40.50.800">
    <property type="entry name" value="Anticodon-binding domain"/>
    <property type="match status" value="1"/>
</dbReference>
<reference evidence="16 17" key="2">
    <citation type="journal article" date="2011" name="J. Bacteriol.">
        <title>Complete Genome Sequence of the Haloalkaliphilic, Hydrogen Producing Halanaerobium hydrogenoformans.</title>
        <authorList>
            <person name="Brown S.D."/>
            <person name="Begemann M.B."/>
            <person name="Mormile M.R."/>
            <person name="Wall J.D."/>
            <person name="Han C.S."/>
            <person name="Goodwin L.A."/>
            <person name="Pitluck S."/>
            <person name="Land M.L."/>
            <person name="Hauser L.J."/>
            <person name="Elias D.A."/>
        </authorList>
    </citation>
    <scope>NUCLEOTIDE SEQUENCE [LARGE SCALE GENOMIC DNA]</scope>
    <source>
        <strain evidence="17">sapolanicus</strain>
    </source>
</reference>
<comment type="catalytic activity">
    <reaction evidence="12 13">
        <text>tRNA(Thr) + L-threonine + ATP = L-threonyl-tRNA(Thr) + AMP + diphosphate + H(+)</text>
        <dbReference type="Rhea" id="RHEA:24624"/>
        <dbReference type="Rhea" id="RHEA-COMP:9670"/>
        <dbReference type="Rhea" id="RHEA-COMP:9704"/>
        <dbReference type="ChEBI" id="CHEBI:15378"/>
        <dbReference type="ChEBI" id="CHEBI:30616"/>
        <dbReference type="ChEBI" id="CHEBI:33019"/>
        <dbReference type="ChEBI" id="CHEBI:57926"/>
        <dbReference type="ChEBI" id="CHEBI:78442"/>
        <dbReference type="ChEBI" id="CHEBI:78534"/>
        <dbReference type="ChEBI" id="CHEBI:456215"/>
        <dbReference type="EC" id="6.1.1.3"/>
    </reaction>
</comment>
<dbReference type="Pfam" id="PF03129">
    <property type="entry name" value="HGTP_anticodon"/>
    <property type="match status" value="1"/>
</dbReference>
<dbReference type="SUPFAM" id="SSF55681">
    <property type="entry name" value="Class II aaRS and biotin synthetases"/>
    <property type="match status" value="1"/>
</dbReference>
<dbReference type="PROSITE" id="PS51880">
    <property type="entry name" value="TGS"/>
    <property type="match status" value="1"/>
</dbReference>
<dbReference type="GO" id="GO:0006435">
    <property type="term" value="P:threonyl-tRNA aminoacylation"/>
    <property type="evidence" value="ECO:0007669"/>
    <property type="project" value="UniProtKB-UniRule"/>
</dbReference>
<evidence type="ECO:0000313" key="17">
    <source>
        <dbReference type="Proteomes" id="UP000007434"/>
    </source>
</evidence>
<keyword evidence="11 13" id="KW-0030">Aminoacyl-tRNA synthetase</keyword>
<dbReference type="NCBIfam" id="TIGR00418">
    <property type="entry name" value="thrS"/>
    <property type="match status" value="1"/>
</dbReference>
<keyword evidence="3 13" id="KW-0820">tRNA-binding</keyword>
<dbReference type="GO" id="GO:0004829">
    <property type="term" value="F:threonine-tRNA ligase activity"/>
    <property type="evidence" value="ECO:0007669"/>
    <property type="project" value="UniProtKB-UniRule"/>
</dbReference>
<dbReference type="InterPro" id="IPR033728">
    <property type="entry name" value="ThrRS_core"/>
</dbReference>
<gene>
    <name evidence="13" type="primary">thrS</name>
    <name evidence="16" type="ordered locus">Halsa_1476</name>
</gene>
<evidence type="ECO:0000256" key="12">
    <source>
        <dbReference type="ARBA" id="ARBA00049515"/>
    </source>
</evidence>
<dbReference type="GO" id="GO:0140096">
    <property type="term" value="F:catalytic activity, acting on a protein"/>
    <property type="evidence" value="ECO:0007669"/>
    <property type="project" value="UniProtKB-ARBA"/>
</dbReference>
<dbReference type="EMBL" id="CP002304">
    <property type="protein sequence ID" value="ADQ14903.1"/>
    <property type="molecule type" value="Genomic_DNA"/>
</dbReference>
<evidence type="ECO:0000259" key="15">
    <source>
        <dbReference type="PROSITE" id="PS51880"/>
    </source>
</evidence>
<proteinExistence type="inferred from homology"/>
<dbReference type="PRINTS" id="PR01047">
    <property type="entry name" value="TRNASYNTHTHR"/>
</dbReference>
<feature type="domain" description="Aminoacyl-transfer RNA synthetases class-II family profile" evidence="14">
    <location>
        <begin position="267"/>
        <end position="543"/>
    </location>
</feature>
<keyword evidence="9 13" id="KW-0694">RNA-binding</keyword>
<dbReference type="Proteomes" id="UP000007434">
    <property type="component" value="Chromosome"/>
</dbReference>
<dbReference type="OrthoDB" id="9802304at2"/>
<reference evidence="16 17" key="1">
    <citation type="submission" date="2010-11" db="EMBL/GenBank/DDBJ databases">
        <title>Complete sequence of Halanaerobium sp. sapolanicus.</title>
        <authorList>
            <consortium name="US DOE Joint Genome Institute"/>
            <person name="Lucas S."/>
            <person name="Copeland A."/>
            <person name="Lapidus A."/>
            <person name="Cheng J.-F."/>
            <person name="Bruce D."/>
            <person name="Goodwin L."/>
            <person name="Pitluck S."/>
            <person name="Davenport K."/>
            <person name="Detter J.C."/>
            <person name="Han C."/>
            <person name="Tapia R."/>
            <person name="Land M."/>
            <person name="Hauser L."/>
            <person name="Jeffries C."/>
            <person name="Kyrpides N."/>
            <person name="Ivanova N."/>
            <person name="Mikhailova N."/>
            <person name="Begemann M.B."/>
            <person name="Mormile M.R."/>
            <person name="Wall J.D."/>
            <person name="Elias D.A."/>
            <person name="Woyke T."/>
        </authorList>
    </citation>
    <scope>NUCLEOTIDE SEQUENCE [LARGE SCALE GENOMIC DNA]</scope>
    <source>
        <strain evidence="17">sapolanicus</strain>
    </source>
</reference>
<sequence length="652" mass="75274">MSEVKITLPDGSQKEYDAGVTVEEIAYSIGSGLGRDAIAGVVDGRKVDAYYEITDDVELSIITIDSEEGLEVIRHTASHVMAQAVKRLYDNVQVAIGPDIEDGFYYDFDLEESFNQESLEEIEAEMQKIIDEDIEVRRKELPREEAIALMEERNEDYKIELINGLDDEMISLYFQGDFVDLCRGPHLPSTGYVKAFKLLNTAGAYWRGDENNAMLQRIYGTAFASQKELEKYLERREEAKKRDHNKLGRELDLFMTVDEIGQGLPLLKPKGAKVVQILQRFVEDEEEKRGYQITKTPFMAKSDLYEISGHWEHYKDGMFILGDEEKDDNLMALRPMTCPFQFQIYNSKLRSYRDLPIRYSETSSLFRNEASGEMHGLIRLRQFTISEGHLIVTPEQLEEEFRGVIDLINYMMESIGIEDDIWYRFSKWDPENKDKYIDNPEAWKDSQAKMKTILDNLDMEYEEADGEAAFYGPKLDIQFKNVHGKEDTIITVQIDFALPERFDMTYIDENNEKQHPIVIHRTSIGCYERTLAMLIEKYAGAFPTWLAPVQAKIIPVSDDQLDYAYQIKKELEADDIRVEVDARTEKVGYKIREAQVEQVPYMLIVGSREEENGSVSVRERREGDLGTSPLAEFKERILAEIENKVINKEDAI</sequence>
<evidence type="ECO:0000256" key="8">
    <source>
        <dbReference type="ARBA" id="ARBA00022840"/>
    </source>
</evidence>
<dbReference type="Gene3D" id="3.30.930.10">
    <property type="entry name" value="Bira Bifunctional Protein, Domain 2"/>
    <property type="match status" value="1"/>
</dbReference>
<dbReference type="Pfam" id="PF02824">
    <property type="entry name" value="TGS"/>
    <property type="match status" value="1"/>
</dbReference>
<comment type="caution">
    <text evidence="13">Lacks conserved residue(s) required for the propagation of feature annotation.</text>
</comment>
<keyword evidence="5 13" id="KW-0479">Metal-binding</keyword>
<evidence type="ECO:0000256" key="11">
    <source>
        <dbReference type="ARBA" id="ARBA00023146"/>
    </source>
</evidence>
<dbReference type="SMART" id="SM00863">
    <property type="entry name" value="tRNA_SAD"/>
    <property type="match status" value="1"/>
</dbReference>
<dbReference type="SUPFAM" id="SSF81271">
    <property type="entry name" value="TGS-like"/>
    <property type="match status" value="1"/>
</dbReference>
<feature type="binding site" evidence="13">
    <location>
        <position position="389"/>
    </location>
    <ligand>
        <name>Zn(2+)</name>
        <dbReference type="ChEBI" id="CHEBI:29105"/>
        <note>catalytic</note>
    </ligand>
</feature>
<dbReference type="InterPro" id="IPR012947">
    <property type="entry name" value="tRNA_SAD"/>
</dbReference>
<evidence type="ECO:0000256" key="13">
    <source>
        <dbReference type="HAMAP-Rule" id="MF_00184"/>
    </source>
</evidence>
<dbReference type="InterPro" id="IPR002314">
    <property type="entry name" value="aa-tRNA-synt_IIb"/>
</dbReference>
<evidence type="ECO:0000256" key="10">
    <source>
        <dbReference type="ARBA" id="ARBA00022917"/>
    </source>
</evidence>
<dbReference type="STRING" id="656519.Halsa_1476"/>
<keyword evidence="17" id="KW-1185">Reference proteome</keyword>
<dbReference type="InterPro" id="IPR004154">
    <property type="entry name" value="Anticodon-bd"/>
</dbReference>
<dbReference type="Pfam" id="PF00587">
    <property type="entry name" value="tRNA-synt_2b"/>
    <property type="match status" value="1"/>
</dbReference>
<dbReference type="GO" id="GO:0000049">
    <property type="term" value="F:tRNA binding"/>
    <property type="evidence" value="ECO:0007669"/>
    <property type="project" value="UniProtKB-KW"/>
</dbReference>
<dbReference type="InterPro" id="IPR036621">
    <property type="entry name" value="Anticodon-bd_dom_sf"/>
</dbReference>
<evidence type="ECO:0000256" key="7">
    <source>
        <dbReference type="ARBA" id="ARBA00022833"/>
    </source>
</evidence>
<dbReference type="GO" id="GO:0016740">
    <property type="term" value="F:transferase activity"/>
    <property type="evidence" value="ECO:0007669"/>
    <property type="project" value="UniProtKB-ARBA"/>
</dbReference>
<dbReference type="InterPro" id="IPR047246">
    <property type="entry name" value="ThrRS_anticodon"/>
</dbReference>
<dbReference type="eggNOG" id="COG0441">
    <property type="taxonomic scope" value="Bacteria"/>
</dbReference>
<keyword evidence="8 13" id="KW-0067">ATP-binding</keyword>
<dbReference type="KEGG" id="has:Halsa_1476"/>
<comment type="subcellular location">
    <subcellularLocation>
        <location evidence="13">Cytoplasm</location>
    </subcellularLocation>
</comment>
<dbReference type="GO" id="GO:0046872">
    <property type="term" value="F:metal ion binding"/>
    <property type="evidence" value="ECO:0007669"/>
    <property type="project" value="UniProtKB-KW"/>
</dbReference>
<dbReference type="FunFam" id="3.10.20.30:FF:000005">
    <property type="entry name" value="Threonine--tRNA ligase"/>
    <property type="match status" value="1"/>
</dbReference>
<dbReference type="SUPFAM" id="SSF55186">
    <property type="entry name" value="ThrRS/AlaRS common domain"/>
    <property type="match status" value="1"/>
</dbReference>
<evidence type="ECO:0000259" key="14">
    <source>
        <dbReference type="PROSITE" id="PS50862"/>
    </source>
</evidence>
<dbReference type="InterPro" id="IPR018163">
    <property type="entry name" value="Thr/Ala-tRNA-synth_IIc_edit"/>
</dbReference>
<dbReference type="CDD" id="cd00771">
    <property type="entry name" value="ThrRS_core"/>
    <property type="match status" value="1"/>
</dbReference>
<dbReference type="FunFam" id="3.40.50.800:FF:000001">
    <property type="entry name" value="Threonine--tRNA ligase"/>
    <property type="match status" value="1"/>
</dbReference>
<dbReference type="InterPro" id="IPR002320">
    <property type="entry name" value="Thr-tRNA-ligase_IIa"/>
</dbReference>
<dbReference type="GO" id="GO:0005737">
    <property type="term" value="C:cytoplasm"/>
    <property type="evidence" value="ECO:0007669"/>
    <property type="project" value="UniProtKB-SubCell"/>
</dbReference>
<keyword evidence="6 13" id="KW-0547">Nucleotide-binding</keyword>
<evidence type="ECO:0000256" key="1">
    <source>
        <dbReference type="ARBA" id="ARBA00008226"/>
    </source>
</evidence>
<dbReference type="CDD" id="cd01667">
    <property type="entry name" value="TGS_ThrRS"/>
    <property type="match status" value="1"/>
</dbReference>
<name>E4RLI9_HALHG</name>
<dbReference type="AlphaFoldDB" id="E4RLI9"/>
<dbReference type="PANTHER" id="PTHR11451:SF56">
    <property type="entry name" value="THREONINE--TRNA LIGASE 1"/>
    <property type="match status" value="1"/>
</dbReference>
<comment type="similarity">
    <text evidence="1 13">Belongs to the class-II aminoacyl-tRNA synthetase family.</text>
</comment>
<dbReference type="SUPFAM" id="SSF52954">
    <property type="entry name" value="Class II aaRS ABD-related"/>
    <property type="match status" value="1"/>
</dbReference>
<dbReference type="PANTHER" id="PTHR11451">
    <property type="entry name" value="THREONINE-TRNA LIGASE"/>
    <property type="match status" value="1"/>
</dbReference>
<dbReference type="InterPro" id="IPR012676">
    <property type="entry name" value="TGS-like"/>
</dbReference>
<evidence type="ECO:0000313" key="16">
    <source>
        <dbReference type="EMBL" id="ADQ14903.1"/>
    </source>
</evidence>
<keyword evidence="2 13" id="KW-0963">Cytoplasm</keyword>
<dbReference type="HAMAP" id="MF_00184">
    <property type="entry name" value="Thr_tRNA_synth"/>
    <property type="match status" value="1"/>
</dbReference>
<dbReference type="FunFam" id="3.30.980.10:FF:000005">
    <property type="entry name" value="Threonyl-tRNA synthetase, mitochondrial"/>
    <property type="match status" value="1"/>
</dbReference>
<comment type="cofactor">
    <cofactor evidence="13">
        <name>Zn(2+)</name>
        <dbReference type="ChEBI" id="CHEBI:29105"/>
    </cofactor>
    <text evidence="13">Binds 1 zinc ion per subunit.</text>
</comment>
<dbReference type="PROSITE" id="PS50862">
    <property type="entry name" value="AA_TRNA_LIGASE_II"/>
    <property type="match status" value="1"/>
</dbReference>
<dbReference type="CDD" id="cd00860">
    <property type="entry name" value="ThrRS_anticodon"/>
    <property type="match status" value="1"/>
</dbReference>
<evidence type="ECO:0000256" key="9">
    <source>
        <dbReference type="ARBA" id="ARBA00022884"/>
    </source>
</evidence>
<dbReference type="FunFam" id="3.30.54.20:FF:000002">
    <property type="entry name" value="Threonine--tRNA ligase"/>
    <property type="match status" value="1"/>
</dbReference>
<dbReference type="Gene3D" id="3.30.54.20">
    <property type="match status" value="1"/>
</dbReference>
<dbReference type="HOGENOM" id="CLU_008554_0_1_9"/>
<dbReference type="Gene3D" id="3.30.980.10">
    <property type="entry name" value="Threonyl-trna Synthetase, Chain A, domain 2"/>
    <property type="match status" value="1"/>
</dbReference>
<evidence type="ECO:0000256" key="3">
    <source>
        <dbReference type="ARBA" id="ARBA00022555"/>
    </source>
</evidence>
<keyword evidence="10 13" id="KW-0648">Protein biosynthesis</keyword>
<dbReference type="GO" id="GO:0005524">
    <property type="term" value="F:ATP binding"/>
    <property type="evidence" value="ECO:0007669"/>
    <property type="project" value="UniProtKB-UniRule"/>
</dbReference>
<protein>
    <recommendedName>
        <fullName evidence="13">Threonine--tRNA ligase</fullName>
        <ecNumber evidence="13">6.1.1.3</ecNumber>
    </recommendedName>
    <alternativeName>
        <fullName evidence="13">Threonyl-tRNA synthetase</fullName>
        <shortName evidence="13">ThrRS</shortName>
    </alternativeName>
</protein>
<keyword evidence="7 13" id="KW-0862">Zinc</keyword>
<dbReference type="InterPro" id="IPR004095">
    <property type="entry name" value="TGS"/>
</dbReference>
<evidence type="ECO:0000256" key="4">
    <source>
        <dbReference type="ARBA" id="ARBA00022598"/>
    </source>
</evidence>
<accession>E4RLI9</accession>
<evidence type="ECO:0000256" key="5">
    <source>
        <dbReference type="ARBA" id="ARBA00022723"/>
    </source>
</evidence>
<feature type="domain" description="TGS" evidence="15">
    <location>
        <begin position="1"/>
        <end position="63"/>
    </location>
</feature>
<keyword evidence="4 13" id="KW-0436">Ligase</keyword>
<dbReference type="InterPro" id="IPR006195">
    <property type="entry name" value="aa-tRNA-synth_II"/>
</dbReference>
<comment type="subunit">
    <text evidence="13">Homodimer.</text>
</comment>
<evidence type="ECO:0000256" key="6">
    <source>
        <dbReference type="ARBA" id="ARBA00022741"/>
    </source>
</evidence>